<evidence type="ECO:0000313" key="3">
    <source>
        <dbReference type="Proteomes" id="UP000030678"/>
    </source>
</evidence>
<name>V9DIA4_9EURO</name>
<sequence>MSGGNNKKRKADCTDVAASEAKRVQRNSQTVEIIPEADVTLRVGTGENALDIRASGLVLGLASKLFKAMLNSGFSEGTTKVIDLDDEPQTVLDFCHIIHYKHNFIESMDAKRLRNLIVFADMRQCHEPLKPWLVYTLREYVAWFGRFAADQFDAQAFPDRYPGLQREDFIPIAASFGLYDLFWLVTKAHLARSKDSITPCGDGGLAGRLPLASGHDGLSIYEFLDKTRIRRTQELLRQAFLAVGRDFGTDDNCWAAREKFGTIHIWLIQEGIEVGSLCWYPESWWHAYVSLRRISTPIPGNVDQDGGPENNCWSRDCGEPDVCLYCQEKHMRYIRESLGKEMQSLPGVCLKCFLEKGEDSLRLSSSCSEPGHSERKSED</sequence>
<dbReference type="CDD" id="cd18186">
    <property type="entry name" value="BTB_POZ_ZBTB_KLHL-like"/>
    <property type="match status" value="1"/>
</dbReference>
<dbReference type="OrthoDB" id="5275938at2759"/>
<dbReference type="AlphaFoldDB" id="V9DIA4"/>
<dbReference type="GeneID" id="19980949"/>
<dbReference type="InterPro" id="IPR000210">
    <property type="entry name" value="BTB/POZ_dom"/>
</dbReference>
<gene>
    <name evidence="2" type="ORF">G647_02456</name>
</gene>
<reference evidence="2 3" key="1">
    <citation type="submission" date="2013-03" db="EMBL/GenBank/DDBJ databases">
        <title>The Genome Sequence of Cladophialophora carrionii CBS 160.54.</title>
        <authorList>
            <consortium name="The Broad Institute Genomics Platform"/>
            <person name="Cuomo C."/>
            <person name="de Hoog S."/>
            <person name="Gorbushina A."/>
            <person name="Walker B."/>
            <person name="Young S.K."/>
            <person name="Zeng Q."/>
            <person name="Gargeya S."/>
            <person name="Fitzgerald M."/>
            <person name="Haas B."/>
            <person name="Abouelleil A."/>
            <person name="Allen A.W."/>
            <person name="Alvarado L."/>
            <person name="Arachchi H.M."/>
            <person name="Berlin A.M."/>
            <person name="Chapman S.B."/>
            <person name="Gainer-Dewar J."/>
            <person name="Goldberg J."/>
            <person name="Griggs A."/>
            <person name="Gujja S."/>
            <person name="Hansen M."/>
            <person name="Howarth C."/>
            <person name="Imamovic A."/>
            <person name="Ireland A."/>
            <person name="Larimer J."/>
            <person name="McCowan C."/>
            <person name="Murphy C."/>
            <person name="Pearson M."/>
            <person name="Poon T.W."/>
            <person name="Priest M."/>
            <person name="Roberts A."/>
            <person name="Saif S."/>
            <person name="Shea T."/>
            <person name="Sisk P."/>
            <person name="Sykes S."/>
            <person name="Wortman J."/>
            <person name="Nusbaum C."/>
            <person name="Birren B."/>
        </authorList>
    </citation>
    <scope>NUCLEOTIDE SEQUENCE [LARGE SCALE GENOMIC DNA]</scope>
    <source>
        <strain evidence="2 3">CBS 160.54</strain>
    </source>
</reference>
<proteinExistence type="predicted"/>
<dbReference type="Proteomes" id="UP000030678">
    <property type="component" value="Unassembled WGS sequence"/>
</dbReference>
<dbReference type="RefSeq" id="XP_008725027.1">
    <property type="nucleotide sequence ID" value="XM_008726805.1"/>
</dbReference>
<dbReference type="Pfam" id="PF00651">
    <property type="entry name" value="BTB"/>
    <property type="match status" value="1"/>
</dbReference>
<dbReference type="HOGENOM" id="CLU_061204_0_0_1"/>
<dbReference type="PROSITE" id="PS50097">
    <property type="entry name" value="BTB"/>
    <property type="match status" value="1"/>
</dbReference>
<evidence type="ECO:0000313" key="2">
    <source>
        <dbReference type="EMBL" id="ETI25682.1"/>
    </source>
</evidence>
<protein>
    <recommendedName>
        <fullName evidence="1">BTB domain-containing protein</fullName>
    </recommendedName>
</protein>
<dbReference type="Gene3D" id="3.30.710.10">
    <property type="entry name" value="Potassium Channel Kv1.1, Chain A"/>
    <property type="match status" value="1"/>
</dbReference>
<dbReference type="VEuPathDB" id="FungiDB:G647_02456"/>
<feature type="domain" description="BTB" evidence="1">
    <location>
        <begin position="37"/>
        <end position="103"/>
    </location>
</feature>
<accession>V9DIA4</accession>
<dbReference type="EMBL" id="KB822703">
    <property type="protein sequence ID" value="ETI25682.1"/>
    <property type="molecule type" value="Genomic_DNA"/>
</dbReference>
<organism evidence="2 3">
    <name type="scientific">Cladophialophora carrionii CBS 160.54</name>
    <dbReference type="NCBI Taxonomy" id="1279043"/>
    <lineage>
        <taxon>Eukaryota</taxon>
        <taxon>Fungi</taxon>
        <taxon>Dikarya</taxon>
        <taxon>Ascomycota</taxon>
        <taxon>Pezizomycotina</taxon>
        <taxon>Eurotiomycetes</taxon>
        <taxon>Chaetothyriomycetidae</taxon>
        <taxon>Chaetothyriales</taxon>
        <taxon>Herpotrichiellaceae</taxon>
        <taxon>Cladophialophora</taxon>
    </lineage>
</organism>
<evidence type="ECO:0000259" key="1">
    <source>
        <dbReference type="PROSITE" id="PS50097"/>
    </source>
</evidence>
<dbReference type="InterPro" id="IPR011333">
    <property type="entry name" value="SKP1/BTB/POZ_sf"/>
</dbReference>
<dbReference type="SUPFAM" id="SSF54695">
    <property type="entry name" value="POZ domain"/>
    <property type="match status" value="1"/>
</dbReference>